<keyword evidence="13" id="KW-1185">Reference proteome</keyword>
<dbReference type="GO" id="GO:0001227">
    <property type="term" value="F:DNA-binding transcription repressor activity, RNA polymerase II-specific"/>
    <property type="evidence" value="ECO:0007669"/>
    <property type="project" value="TreeGrafter"/>
</dbReference>
<accession>A0AA35PRH0</accession>
<keyword evidence="8" id="KW-0539">Nucleus</keyword>
<evidence type="ECO:0000256" key="4">
    <source>
        <dbReference type="ARBA" id="ARBA00022771"/>
    </source>
</evidence>
<dbReference type="Gene3D" id="3.30.160.60">
    <property type="entry name" value="Classic Zinc Finger"/>
    <property type="match status" value="2"/>
</dbReference>
<dbReference type="GO" id="GO:0000978">
    <property type="term" value="F:RNA polymerase II cis-regulatory region sequence-specific DNA binding"/>
    <property type="evidence" value="ECO:0007669"/>
    <property type="project" value="TreeGrafter"/>
</dbReference>
<dbReference type="GO" id="GO:0010564">
    <property type="term" value="P:regulation of cell cycle process"/>
    <property type="evidence" value="ECO:0007669"/>
    <property type="project" value="TreeGrafter"/>
</dbReference>
<keyword evidence="5" id="KW-0862">Zinc</keyword>
<keyword evidence="2" id="KW-0479">Metal-binding</keyword>
<dbReference type="GO" id="GO:0008270">
    <property type="term" value="F:zinc ion binding"/>
    <property type="evidence" value="ECO:0007669"/>
    <property type="project" value="UniProtKB-KW"/>
</dbReference>
<dbReference type="GO" id="GO:0017053">
    <property type="term" value="C:transcription repressor complex"/>
    <property type="evidence" value="ECO:0007669"/>
    <property type="project" value="TreeGrafter"/>
</dbReference>
<feature type="domain" description="C2H2-type" evidence="11">
    <location>
        <begin position="176"/>
        <end position="198"/>
    </location>
</feature>
<dbReference type="PANTHER" id="PTHR15065:SF6">
    <property type="entry name" value="INSULINOMA-ASSOCIATED PROTEIN 2"/>
    <property type="match status" value="1"/>
</dbReference>
<dbReference type="GO" id="GO:0005634">
    <property type="term" value="C:nucleus"/>
    <property type="evidence" value="ECO:0007669"/>
    <property type="project" value="UniProtKB-SubCell"/>
</dbReference>
<dbReference type="EMBL" id="OX395143">
    <property type="protein sequence ID" value="CAI5797754.1"/>
    <property type="molecule type" value="Genomic_DNA"/>
</dbReference>
<dbReference type="AlphaFoldDB" id="A0AA35PRH0"/>
<evidence type="ECO:0000313" key="13">
    <source>
        <dbReference type="Proteomes" id="UP001178461"/>
    </source>
</evidence>
<evidence type="ECO:0000256" key="9">
    <source>
        <dbReference type="PROSITE-ProRule" id="PRU00042"/>
    </source>
</evidence>
<evidence type="ECO:0000256" key="5">
    <source>
        <dbReference type="ARBA" id="ARBA00022833"/>
    </source>
</evidence>
<sequence length="285" mass="29162">MPRGFLVKRTRREAPISYRIRTPQKEVDGGEVPSGLLLPGGVLALPSSAPRKLPRAGGLPDCPAPGPGPLRLAGSAAPLGSCLERGGLHSGSPAPGASAPTCASQALGTGSACAPSAKQPSALAPAKRAVGGGGAAPARGAVVLLGAFVCQLCQESYPGPLALAQHCCSRIARVEYRCHECSKAFSCPANLASHRRWHKPRGGGGGHAGGTTKENESPEPGNAPRGALPHPGAAEGSYCCSHCPKRFRRRAYLGKHLALHSAGGQVLSESQCLRGNLAPWPKKPF</sequence>
<organism evidence="12 13">
    <name type="scientific">Podarcis lilfordi</name>
    <name type="common">Lilford's wall lizard</name>
    <dbReference type="NCBI Taxonomy" id="74358"/>
    <lineage>
        <taxon>Eukaryota</taxon>
        <taxon>Metazoa</taxon>
        <taxon>Chordata</taxon>
        <taxon>Craniata</taxon>
        <taxon>Vertebrata</taxon>
        <taxon>Euteleostomi</taxon>
        <taxon>Lepidosauria</taxon>
        <taxon>Squamata</taxon>
        <taxon>Bifurcata</taxon>
        <taxon>Unidentata</taxon>
        <taxon>Episquamata</taxon>
        <taxon>Laterata</taxon>
        <taxon>Lacertibaenia</taxon>
        <taxon>Lacertidae</taxon>
        <taxon>Podarcis</taxon>
    </lineage>
</organism>
<dbReference type="Pfam" id="PF00096">
    <property type="entry name" value="zf-C2H2"/>
    <property type="match status" value="1"/>
</dbReference>
<feature type="domain" description="C2H2-type" evidence="11">
    <location>
        <begin position="238"/>
        <end position="265"/>
    </location>
</feature>
<dbReference type="PANTHER" id="PTHR15065">
    <property type="entry name" value="INSULINOMA-ASSOCIATED 1"/>
    <property type="match status" value="1"/>
</dbReference>
<evidence type="ECO:0000256" key="1">
    <source>
        <dbReference type="ARBA" id="ARBA00004123"/>
    </source>
</evidence>
<evidence type="ECO:0000256" key="8">
    <source>
        <dbReference type="ARBA" id="ARBA00023242"/>
    </source>
</evidence>
<name>A0AA35PRH0_9SAUR</name>
<keyword evidence="7" id="KW-0804">Transcription</keyword>
<keyword evidence="3" id="KW-0677">Repeat</keyword>
<dbReference type="SMART" id="SM00355">
    <property type="entry name" value="ZnF_C2H2"/>
    <property type="match status" value="3"/>
</dbReference>
<evidence type="ECO:0000256" key="3">
    <source>
        <dbReference type="ARBA" id="ARBA00022737"/>
    </source>
</evidence>
<dbReference type="Proteomes" id="UP001178461">
    <property type="component" value="Chromosome 16"/>
</dbReference>
<dbReference type="InterPro" id="IPR036236">
    <property type="entry name" value="Znf_C2H2_sf"/>
</dbReference>
<dbReference type="PROSITE" id="PS00028">
    <property type="entry name" value="ZINC_FINGER_C2H2_1"/>
    <property type="match status" value="2"/>
</dbReference>
<evidence type="ECO:0000256" key="6">
    <source>
        <dbReference type="ARBA" id="ARBA00023015"/>
    </source>
</evidence>
<dbReference type="SUPFAM" id="SSF57667">
    <property type="entry name" value="beta-beta-alpha zinc fingers"/>
    <property type="match status" value="2"/>
</dbReference>
<evidence type="ECO:0000256" key="7">
    <source>
        <dbReference type="ARBA" id="ARBA00023163"/>
    </source>
</evidence>
<comment type="subcellular location">
    <subcellularLocation>
        <location evidence="1">Nucleus</location>
    </subcellularLocation>
</comment>
<gene>
    <name evidence="12" type="ORF">PODLI_1B027535</name>
</gene>
<keyword evidence="6" id="KW-0805">Transcription regulation</keyword>
<evidence type="ECO:0000256" key="2">
    <source>
        <dbReference type="ARBA" id="ARBA00022723"/>
    </source>
</evidence>
<reference evidence="12" key="1">
    <citation type="submission" date="2022-12" db="EMBL/GenBank/DDBJ databases">
        <authorList>
            <person name="Alioto T."/>
            <person name="Alioto T."/>
            <person name="Gomez Garrido J."/>
        </authorList>
    </citation>
    <scope>NUCLEOTIDE SEQUENCE</scope>
</reference>
<evidence type="ECO:0000313" key="12">
    <source>
        <dbReference type="EMBL" id="CAI5797754.1"/>
    </source>
</evidence>
<dbReference type="InterPro" id="IPR042972">
    <property type="entry name" value="INSM1/2"/>
</dbReference>
<evidence type="ECO:0000256" key="10">
    <source>
        <dbReference type="SAM" id="MobiDB-lite"/>
    </source>
</evidence>
<dbReference type="InterPro" id="IPR013087">
    <property type="entry name" value="Znf_C2H2_type"/>
</dbReference>
<evidence type="ECO:0000259" key="11">
    <source>
        <dbReference type="PROSITE" id="PS50157"/>
    </source>
</evidence>
<proteinExistence type="predicted"/>
<protein>
    <submittedName>
        <fullName evidence="12">Insulinoma-associated protein 1a-like</fullName>
    </submittedName>
</protein>
<feature type="region of interest" description="Disordered" evidence="10">
    <location>
        <begin position="49"/>
        <end position="70"/>
    </location>
</feature>
<dbReference type="GO" id="GO:0030182">
    <property type="term" value="P:neuron differentiation"/>
    <property type="evidence" value="ECO:0007669"/>
    <property type="project" value="TreeGrafter"/>
</dbReference>
<keyword evidence="4 9" id="KW-0863">Zinc-finger</keyword>
<dbReference type="PROSITE" id="PS50157">
    <property type="entry name" value="ZINC_FINGER_C2H2_2"/>
    <property type="match status" value="2"/>
</dbReference>
<feature type="region of interest" description="Disordered" evidence="10">
    <location>
        <begin position="196"/>
        <end position="228"/>
    </location>
</feature>